<evidence type="ECO:0000313" key="2">
    <source>
        <dbReference type="Proteomes" id="UP000218785"/>
    </source>
</evidence>
<keyword evidence="2" id="KW-1185">Reference proteome</keyword>
<dbReference type="Proteomes" id="UP000218785">
    <property type="component" value="Chromosome"/>
</dbReference>
<gene>
    <name evidence="1" type="ORF">NIES37_62640</name>
</gene>
<reference evidence="1 2" key="1">
    <citation type="submission" date="2017-06" db="EMBL/GenBank/DDBJ databases">
        <title>Genome sequencing of cyanobaciteial culture collection at National Institute for Environmental Studies (NIES).</title>
        <authorList>
            <person name="Hirose Y."/>
            <person name="Shimura Y."/>
            <person name="Fujisawa T."/>
            <person name="Nakamura Y."/>
            <person name="Kawachi M."/>
        </authorList>
    </citation>
    <scope>NUCLEOTIDE SEQUENCE [LARGE SCALE GENOMIC DNA]</scope>
    <source>
        <strain evidence="1 2">NIES-37</strain>
    </source>
</reference>
<dbReference type="KEGG" id="ttq:NIES37_62640"/>
<sequence>MQVTLQQLFGDGATQNIDTITIKKSDLPGLLAASNNTAESLLVAILLKVLDTFAGKLTDENGNPITDENGVPITFNQGDILDTFYLEYWRTIFKKKGNVNYRIFQFVLHEFEVY</sequence>
<proteinExistence type="predicted"/>
<accession>A0A1Z4N9B7</accession>
<evidence type="ECO:0000313" key="1">
    <source>
        <dbReference type="EMBL" id="BAZ02252.1"/>
    </source>
</evidence>
<protein>
    <submittedName>
        <fullName evidence="1">Uncharacterized protein</fullName>
    </submittedName>
</protein>
<dbReference type="RefSeq" id="WP_096582341.1">
    <property type="nucleotide sequence ID" value="NZ_CAWNJS010000001.1"/>
</dbReference>
<organism evidence="1 2">
    <name type="scientific">Tolypothrix tenuis PCC 7101</name>
    <dbReference type="NCBI Taxonomy" id="231146"/>
    <lineage>
        <taxon>Bacteria</taxon>
        <taxon>Bacillati</taxon>
        <taxon>Cyanobacteriota</taxon>
        <taxon>Cyanophyceae</taxon>
        <taxon>Nostocales</taxon>
        <taxon>Tolypothrichaceae</taxon>
        <taxon>Tolypothrix</taxon>
    </lineage>
</organism>
<dbReference type="AlphaFoldDB" id="A0A1Z4N9B7"/>
<name>A0A1Z4N9B7_9CYAN</name>
<dbReference type="EMBL" id="AP018248">
    <property type="protein sequence ID" value="BAZ02252.1"/>
    <property type="molecule type" value="Genomic_DNA"/>
</dbReference>